<dbReference type="GO" id="GO:0007165">
    <property type="term" value="P:signal transduction"/>
    <property type="evidence" value="ECO:0007669"/>
    <property type="project" value="UniProtKB-KW"/>
</dbReference>
<evidence type="ECO:0000256" key="5">
    <source>
        <dbReference type="ARBA" id="ARBA00023224"/>
    </source>
</evidence>
<accession>A0A1M5Z3E7</accession>
<dbReference type="SMART" id="SM00283">
    <property type="entry name" value="MA"/>
    <property type="match status" value="1"/>
</dbReference>
<dbReference type="InterPro" id="IPR004089">
    <property type="entry name" value="MCPsignal_dom"/>
</dbReference>
<protein>
    <submittedName>
        <fullName evidence="9">Methyl-accepting chemotaxis protein CtpH</fullName>
    </submittedName>
</protein>
<evidence type="ECO:0000256" key="4">
    <source>
        <dbReference type="ARBA" id="ARBA00023136"/>
    </source>
</evidence>
<keyword evidence="4" id="KW-0472">Membrane</keyword>
<dbReference type="EMBL" id="FQXZ01000022">
    <property type="protein sequence ID" value="SHI18775.1"/>
    <property type="molecule type" value="Genomic_DNA"/>
</dbReference>
<comment type="subcellular location">
    <subcellularLocation>
        <location evidence="1">Membrane</location>
        <topology evidence="1">Multi-pass membrane protein</topology>
    </subcellularLocation>
</comment>
<evidence type="ECO:0000256" key="3">
    <source>
        <dbReference type="ARBA" id="ARBA00022989"/>
    </source>
</evidence>
<dbReference type="PRINTS" id="PR00260">
    <property type="entry name" value="CHEMTRNSDUCR"/>
</dbReference>
<feature type="domain" description="Methyl-accepting transducer" evidence="8">
    <location>
        <begin position="1"/>
        <end position="233"/>
    </location>
</feature>
<dbReference type="STRING" id="1216006.VA7868_02247"/>
<keyword evidence="2" id="KW-0812">Transmembrane</keyword>
<organism evidence="9 10">
    <name type="scientific">Vibrio aerogenes CECT 7868</name>
    <dbReference type="NCBI Taxonomy" id="1216006"/>
    <lineage>
        <taxon>Bacteria</taxon>
        <taxon>Pseudomonadati</taxon>
        <taxon>Pseudomonadota</taxon>
        <taxon>Gammaproteobacteria</taxon>
        <taxon>Vibrionales</taxon>
        <taxon>Vibrionaceae</taxon>
        <taxon>Vibrio</taxon>
    </lineage>
</organism>
<dbReference type="GO" id="GO:0004888">
    <property type="term" value="F:transmembrane signaling receptor activity"/>
    <property type="evidence" value="ECO:0007669"/>
    <property type="project" value="InterPro"/>
</dbReference>
<evidence type="ECO:0000259" key="8">
    <source>
        <dbReference type="PROSITE" id="PS50111"/>
    </source>
</evidence>
<dbReference type="InterPro" id="IPR004090">
    <property type="entry name" value="Chemotax_Me-accpt_rcpt"/>
</dbReference>
<keyword evidence="5 7" id="KW-0807">Transducer</keyword>
<name>A0A1M5Z3E7_9VIBR</name>
<dbReference type="SUPFAM" id="SSF58104">
    <property type="entry name" value="Methyl-accepting chemotaxis protein (MCP) signaling domain"/>
    <property type="match status" value="1"/>
</dbReference>
<dbReference type="Gene3D" id="1.10.287.950">
    <property type="entry name" value="Methyl-accepting chemotaxis protein"/>
    <property type="match status" value="1"/>
</dbReference>
<reference evidence="9 10" key="1">
    <citation type="submission" date="2016-11" db="EMBL/GenBank/DDBJ databases">
        <authorList>
            <person name="Jaros S."/>
            <person name="Januszkiewicz K."/>
            <person name="Wedrychowicz H."/>
        </authorList>
    </citation>
    <scope>NUCLEOTIDE SEQUENCE [LARGE SCALE GENOMIC DNA]</scope>
    <source>
        <strain evidence="9 10">CECT 7868</strain>
    </source>
</reference>
<comment type="similarity">
    <text evidence="6">Belongs to the methyl-accepting chemotaxis (MCP) protein family.</text>
</comment>
<evidence type="ECO:0000256" key="2">
    <source>
        <dbReference type="ARBA" id="ARBA00022692"/>
    </source>
</evidence>
<dbReference type="Pfam" id="PF00015">
    <property type="entry name" value="MCPsignal"/>
    <property type="match status" value="1"/>
</dbReference>
<proteinExistence type="inferred from homology"/>
<gene>
    <name evidence="9" type="primary">ctpH_2</name>
    <name evidence="9" type="ORF">VA7868_02247</name>
</gene>
<keyword evidence="3" id="KW-1133">Transmembrane helix</keyword>
<dbReference type="GO" id="GO:0006935">
    <property type="term" value="P:chemotaxis"/>
    <property type="evidence" value="ECO:0007669"/>
    <property type="project" value="InterPro"/>
</dbReference>
<evidence type="ECO:0000313" key="9">
    <source>
        <dbReference type="EMBL" id="SHI18775.1"/>
    </source>
</evidence>
<dbReference type="AlphaFoldDB" id="A0A1M5Z3E7"/>
<dbReference type="Proteomes" id="UP000184608">
    <property type="component" value="Unassembled WGS sequence"/>
</dbReference>
<evidence type="ECO:0000256" key="7">
    <source>
        <dbReference type="PROSITE-ProRule" id="PRU00284"/>
    </source>
</evidence>
<dbReference type="PANTHER" id="PTHR32089">
    <property type="entry name" value="METHYL-ACCEPTING CHEMOTAXIS PROTEIN MCPB"/>
    <property type="match status" value="1"/>
</dbReference>
<evidence type="ECO:0000256" key="1">
    <source>
        <dbReference type="ARBA" id="ARBA00004141"/>
    </source>
</evidence>
<sequence>MKPLSDDVRDINHQLDHHAQETQRQSHLVREQLERSVATSQSVEDVLSEIKISAEESARELGTGRTTVKTTVDRIQSLAGEIEAVSGAIGKLKHDTDEIVRVVDVINGIAEQTNLLALNASIEAARAGDMGRGFAVVADEVRQLAARTHDSTEDVTSIVQTISQSTSHVVEIMEKSLVTTKACTGDVMKTEESWKDIEQVMHAIGKNVQQIDSVIREQIAQLDGVSDNFRHMDQSFEATSESIKLNGVISQDITMLGDKLHDLTKTFTVSQKEFLTGRRESVRTDKG</sequence>
<dbReference type="GO" id="GO:0016020">
    <property type="term" value="C:membrane"/>
    <property type="evidence" value="ECO:0007669"/>
    <property type="project" value="UniProtKB-SubCell"/>
</dbReference>
<evidence type="ECO:0000256" key="6">
    <source>
        <dbReference type="ARBA" id="ARBA00029447"/>
    </source>
</evidence>
<keyword evidence="10" id="KW-1185">Reference proteome</keyword>
<dbReference type="PANTHER" id="PTHR32089:SF119">
    <property type="entry name" value="METHYL-ACCEPTING CHEMOTAXIS PROTEIN CTPL"/>
    <property type="match status" value="1"/>
</dbReference>
<dbReference type="PROSITE" id="PS50111">
    <property type="entry name" value="CHEMOTAXIS_TRANSDUC_2"/>
    <property type="match status" value="1"/>
</dbReference>
<evidence type="ECO:0000313" key="10">
    <source>
        <dbReference type="Proteomes" id="UP000184608"/>
    </source>
</evidence>